<sequence>MENLWEMNDEIETLKDSDNNEYLYHITDKNNLEKIMKDGLDPTSKKVTINEQNLIYLTSDYNFIIENDDEFWRNDLVLLKVIINGIKDNLEPDYEYDVGLDINGKPHPIKAVTYDKKIDSKRISIIGELELYPLENVPFPMYHGKIKNKGDK</sequence>
<gene>
    <name evidence="1" type="primary">278</name>
    <name evidence="1" type="ORF">PBI_PBS1_278</name>
</gene>
<evidence type="ECO:0000313" key="2">
    <source>
        <dbReference type="Proteomes" id="UP000226236"/>
    </source>
</evidence>
<accession>A0A223LCG8</accession>
<dbReference type="Proteomes" id="UP000226236">
    <property type="component" value="Segment"/>
</dbReference>
<evidence type="ECO:0000313" key="1">
    <source>
        <dbReference type="EMBL" id="ASU00100.1"/>
    </source>
</evidence>
<organism evidence="1 2">
    <name type="scientific">Bacillus phage PBS1</name>
    <dbReference type="NCBI Taxonomy" id="2884423"/>
    <lineage>
        <taxon>Viruses</taxon>
        <taxon>Duplodnaviria</taxon>
        <taxon>Heunggongvirae</taxon>
        <taxon>Uroviricota</taxon>
        <taxon>Caudoviricetes</taxon>
        <taxon>Takahashivirus</taxon>
        <taxon>Bacillus phage PBS1</taxon>
    </lineage>
</organism>
<keyword evidence="2" id="KW-1185">Reference proteome</keyword>
<proteinExistence type="predicted"/>
<dbReference type="RefSeq" id="YP_009664479.1">
    <property type="nucleotide sequence ID" value="NC_043027.1"/>
</dbReference>
<dbReference type="EMBL" id="MF360957">
    <property type="protein sequence ID" value="ASU00100.1"/>
    <property type="molecule type" value="Genomic_DNA"/>
</dbReference>
<protein>
    <submittedName>
        <fullName evidence="1">Uncharacterized protein</fullName>
    </submittedName>
</protein>
<reference evidence="1 2" key="1">
    <citation type="submission" date="2017-06" db="EMBL/GenBank/DDBJ databases">
        <authorList>
            <person name="Russell D.A."/>
            <person name="Jacobs-Sera D."/>
            <person name="Duda R."/>
            <person name="Hatfull G.F."/>
            <person name="Hendrix R.W."/>
        </authorList>
    </citation>
    <scope>NUCLEOTIDE SEQUENCE [LARGE SCALE GENOMIC DNA]</scope>
</reference>
<name>A0A223LCG8_BPPB1</name>
<dbReference type="GeneID" id="40524511"/>